<dbReference type="InterPro" id="IPR001611">
    <property type="entry name" value="Leu-rich_rpt"/>
</dbReference>
<dbReference type="Pfam" id="PF13855">
    <property type="entry name" value="LRR_8"/>
    <property type="match status" value="2"/>
</dbReference>
<gene>
    <name evidence="3" type="ORF">N0F65_003961</name>
</gene>
<dbReference type="SUPFAM" id="SSF52058">
    <property type="entry name" value="L domain-like"/>
    <property type="match status" value="1"/>
</dbReference>
<proteinExistence type="predicted"/>
<dbReference type="InterPro" id="IPR032675">
    <property type="entry name" value="LRR_dom_sf"/>
</dbReference>
<dbReference type="PANTHER" id="PTHR24366:SF168">
    <property type="entry name" value="GH22922P-RELATED"/>
    <property type="match status" value="1"/>
</dbReference>
<protein>
    <submittedName>
        <fullName evidence="3">Uncharacterized protein</fullName>
    </submittedName>
</protein>
<dbReference type="PANTHER" id="PTHR24366">
    <property type="entry name" value="IG(IMMUNOGLOBULIN) AND LRR(LEUCINE RICH REPEAT) DOMAINS"/>
    <property type="match status" value="1"/>
</dbReference>
<dbReference type="AlphaFoldDB" id="A0AAV2YWP0"/>
<dbReference type="SMART" id="SM00369">
    <property type="entry name" value="LRR_TYP"/>
    <property type="match status" value="7"/>
</dbReference>
<dbReference type="Proteomes" id="UP001146120">
    <property type="component" value="Unassembled WGS sequence"/>
</dbReference>
<sequence length="366" mass="40370">MRRQLTDIKALDGAFAFYRNTMLVETMTAKDMAAQDVIDLSGNALQAVPLALLRAITNASRVNLSANPLLSLDAKAFNTLPKLVEISCSGTNLTALPASFVVGCPALEVIDFSHGNLSSLYPDSFQDLPKLHTLDLSFNSLQTLPVQLLPLATWKVLDVSNNLLVELPADVASMKVTGYASFEFNVLIEIEASQFAGANAIRELRLANNAIFTLYDHAFAGMQALERLDLSNNVLSMVDPTAFDGLVALTELLLSDNNLRSIVFREFPPQLTRLDLQFNEIDVFPTVKTVSVPTHNLDLLDLSWNHMENFSATTFDFCKDHIQTLQLGNNLISSIPRTGFLELFENPRVNIFAEGAHMSRLNLQIV</sequence>
<dbReference type="SMART" id="SM00364">
    <property type="entry name" value="LRR_BAC"/>
    <property type="match status" value="4"/>
</dbReference>
<evidence type="ECO:0000313" key="4">
    <source>
        <dbReference type="Proteomes" id="UP001146120"/>
    </source>
</evidence>
<reference evidence="3" key="1">
    <citation type="submission" date="2022-11" db="EMBL/GenBank/DDBJ databases">
        <authorList>
            <person name="Morgan W.R."/>
            <person name="Tartar A."/>
        </authorList>
    </citation>
    <scope>NUCLEOTIDE SEQUENCE</scope>
    <source>
        <strain evidence="3">ARSEF 373</strain>
    </source>
</reference>
<evidence type="ECO:0000256" key="2">
    <source>
        <dbReference type="ARBA" id="ARBA00022737"/>
    </source>
</evidence>
<keyword evidence="2" id="KW-0677">Repeat</keyword>
<dbReference type="PROSITE" id="PS51450">
    <property type="entry name" value="LRR"/>
    <property type="match status" value="1"/>
</dbReference>
<keyword evidence="4" id="KW-1185">Reference proteome</keyword>
<evidence type="ECO:0000256" key="1">
    <source>
        <dbReference type="ARBA" id="ARBA00022614"/>
    </source>
</evidence>
<organism evidence="3 4">
    <name type="scientific">Lagenidium giganteum</name>
    <dbReference type="NCBI Taxonomy" id="4803"/>
    <lineage>
        <taxon>Eukaryota</taxon>
        <taxon>Sar</taxon>
        <taxon>Stramenopiles</taxon>
        <taxon>Oomycota</taxon>
        <taxon>Peronosporomycetes</taxon>
        <taxon>Pythiales</taxon>
        <taxon>Pythiaceae</taxon>
    </lineage>
</organism>
<dbReference type="InterPro" id="IPR003591">
    <property type="entry name" value="Leu-rich_rpt_typical-subtyp"/>
</dbReference>
<keyword evidence="1" id="KW-0433">Leucine-rich repeat</keyword>
<dbReference type="EMBL" id="DAKRPA010000129">
    <property type="protein sequence ID" value="DAZ97643.1"/>
    <property type="molecule type" value="Genomic_DNA"/>
</dbReference>
<dbReference type="Gene3D" id="3.80.10.10">
    <property type="entry name" value="Ribonuclease Inhibitor"/>
    <property type="match status" value="3"/>
</dbReference>
<comment type="caution">
    <text evidence="3">The sequence shown here is derived from an EMBL/GenBank/DDBJ whole genome shotgun (WGS) entry which is preliminary data.</text>
</comment>
<accession>A0AAV2YWP0</accession>
<evidence type="ECO:0000313" key="3">
    <source>
        <dbReference type="EMBL" id="DAZ97643.1"/>
    </source>
</evidence>
<name>A0AAV2YWP0_9STRA</name>
<reference evidence="3" key="2">
    <citation type="journal article" date="2023" name="Microbiol Resour">
        <title>Decontamination and Annotation of the Draft Genome Sequence of the Oomycete Lagenidium giganteum ARSEF 373.</title>
        <authorList>
            <person name="Morgan W.R."/>
            <person name="Tartar A."/>
        </authorList>
    </citation>
    <scope>NUCLEOTIDE SEQUENCE</scope>
    <source>
        <strain evidence="3">ARSEF 373</strain>
    </source>
</reference>